<keyword evidence="2" id="KW-1185">Reference proteome</keyword>
<sequence>MVSRRSADSTGNQQVFDSFEALESLYADLPNQFDADVVGRQGTRITGSRRHMLVRHFVEHPAFDCRLVSRRPLEVVKR</sequence>
<dbReference type="Proteomes" id="UP001056855">
    <property type="component" value="Chromosome"/>
</dbReference>
<dbReference type="KEGG" id="sawl:NGM29_16185"/>
<organism evidence="1 2">
    <name type="scientific">Natronosalvus rutilus</name>
    <dbReference type="NCBI Taxonomy" id="2953753"/>
    <lineage>
        <taxon>Archaea</taxon>
        <taxon>Methanobacteriati</taxon>
        <taxon>Methanobacteriota</taxon>
        <taxon>Stenosarchaea group</taxon>
        <taxon>Halobacteria</taxon>
        <taxon>Halobacteriales</taxon>
        <taxon>Natrialbaceae</taxon>
        <taxon>Natronosalvus</taxon>
    </lineage>
</organism>
<name>A0A9E7ST48_9EURY</name>
<accession>A0A9E7ST48</accession>
<protein>
    <submittedName>
        <fullName evidence="1">Uncharacterized protein</fullName>
    </submittedName>
</protein>
<evidence type="ECO:0000313" key="1">
    <source>
        <dbReference type="EMBL" id="UTF53289.1"/>
    </source>
</evidence>
<gene>
    <name evidence="1" type="ORF">NGM29_16185</name>
</gene>
<evidence type="ECO:0000313" key="2">
    <source>
        <dbReference type="Proteomes" id="UP001056855"/>
    </source>
</evidence>
<dbReference type="InterPro" id="IPR055950">
    <property type="entry name" value="DUF7528"/>
</dbReference>
<dbReference type="AlphaFoldDB" id="A0A9E7ST48"/>
<proteinExistence type="predicted"/>
<dbReference type="Pfam" id="PF24372">
    <property type="entry name" value="DUF7528"/>
    <property type="match status" value="1"/>
</dbReference>
<dbReference type="EMBL" id="CP100355">
    <property type="protein sequence ID" value="UTF53289.1"/>
    <property type="molecule type" value="Genomic_DNA"/>
</dbReference>
<reference evidence="1" key="1">
    <citation type="submission" date="2022-06" db="EMBL/GenBank/DDBJ databases">
        <title>Diverse halophilic archaea isolated from saline environments.</title>
        <authorList>
            <person name="Cui H.-L."/>
        </authorList>
    </citation>
    <scope>NUCLEOTIDE SEQUENCE</scope>
    <source>
        <strain evidence="1">WLHS1</strain>
    </source>
</reference>